<name>A0A0D3IKH0_EMIH1</name>
<proteinExistence type="predicted"/>
<dbReference type="Proteomes" id="UP000013827">
    <property type="component" value="Unassembled WGS sequence"/>
</dbReference>
<organism evidence="2 3">
    <name type="scientific">Emiliania huxleyi (strain CCMP1516)</name>
    <dbReference type="NCBI Taxonomy" id="280463"/>
    <lineage>
        <taxon>Eukaryota</taxon>
        <taxon>Haptista</taxon>
        <taxon>Haptophyta</taxon>
        <taxon>Prymnesiophyceae</taxon>
        <taxon>Isochrysidales</taxon>
        <taxon>Noelaerhabdaceae</taxon>
        <taxon>Emiliania</taxon>
    </lineage>
</organism>
<accession>A0A0D3IKH0</accession>
<dbReference type="AlphaFoldDB" id="A0A0D3IKH0"/>
<dbReference type="EnsemblProtists" id="EOD11755">
    <property type="protein sequence ID" value="EOD11755"/>
    <property type="gene ID" value="EMIHUDRAFT_257309"/>
</dbReference>
<protein>
    <submittedName>
        <fullName evidence="2">Uncharacterized protein</fullName>
    </submittedName>
</protein>
<evidence type="ECO:0000313" key="3">
    <source>
        <dbReference type="Proteomes" id="UP000013827"/>
    </source>
</evidence>
<feature type="region of interest" description="Disordered" evidence="1">
    <location>
        <begin position="1"/>
        <end position="24"/>
    </location>
</feature>
<sequence length="106" mass="10622">MSCLKSCLGDASVGSAPPTGSSDGHNILLMTDGYKFSHHKQCAAAMAWSGGDAARSSGEYFPAVLFPPTSKAPGAKLLQLATVPGGGSDSLVLITNASTAVVKVLA</sequence>
<reference evidence="3" key="1">
    <citation type="journal article" date="2013" name="Nature">
        <title>Pan genome of the phytoplankton Emiliania underpins its global distribution.</title>
        <authorList>
            <person name="Read B.A."/>
            <person name="Kegel J."/>
            <person name="Klute M.J."/>
            <person name="Kuo A."/>
            <person name="Lefebvre S.C."/>
            <person name="Maumus F."/>
            <person name="Mayer C."/>
            <person name="Miller J."/>
            <person name="Monier A."/>
            <person name="Salamov A."/>
            <person name="Young J."/>
            <person name="Aguilar M."/>
            <person name="Claverie J.M."/>
            <person name="Frickenhaus S."/>
            <person name="Gonzalez K."/>
            <person name="Herman E.K."/>
            <person name="Lin Y.C."/>
            <person name="Napier J."/>
            <person name="Ogata H."/>
            <person name="Sarno A.F."/>
            <person name="Shmutz J."/>
            <person name="Schroeder D."/>
            <person name="de Vargas C."/>
            <person name="Verret F."/>
            <person name="von Dassow P."/>
            <person name="Valentin K."/>
            <person name="Van de Peer Y."/>
            <person name="Wheeler G."/>
            <person name="Dacks J.B."/>
            <person name="Delwiche C.F."/>
            <person name="Dyhrman S.T."/>
            <person name="Glockner G."/>
            <person name="John U."/>
            <person name="Richards T."/>
            <person name="Worden A.Z."/>
            <person name="Zhang X."/>
            <person name="Grigoriev I.V."/>
            <person name="Allen A.E."/>
            <person name="Bidle K."/>
            <person name="Borodovsky M."/>
            <person name="Bowler C."/>
            <person name="Brownlee C."/>
            <person name="Cock J.M."/>
            <person name="Elias M."/>
            <person name="Gladyshev V.N."/>
            <person name="Groth M."/>
            <person name="Guda C."/>
            <person name="Hadaegh A."/>
            <person name="Iglesias-Rodriguez M.D."/>
            <person name="Jenkins J."/>
            <person name="Jones B.M."/>
            <person name="Lawson T."/>
            <person name="Leese F."/>
            <person name="Lindquist E."/>
            <person name="Lobanov A."/>
            <person name="Lomsadze A."/>
            <person name="Malik S.B."/>
            <person name="Marsh M.E."/>
            <person name="Mackinder L."/>
            <person name="Mock T."/>
            <person name="Mueller-Roeber B."/>
            <person name="Pagarete A."/>
            <person name="Parker M."/>
            <person name="Probert I."/>
            <person name="Quesneville H."/>
            <person name="Raines C."/>
            <person name="Rensing S.A."/>
            <person name="Riano-Pachon D.M."/>
            <person name="Richier S."/>
            <person name="Rokitta S."/>
            <person name="Shiraiwa Y."/>
            <person name="Soanes D.M."/>
            <person name="van der Giezen M."/>
            <person name="Wahlund T.M."/>
            <person name="Williams B."/>
            <person name="Wilson W."/>
            <person name="Wolfe G."/>
            <person name="Wurch L.L."/>
        </authorList>
    </citation>
    <scope>NUCLEOTIDE SEQUENCE</scope>
</reference>
<reference evidence="2" key="2">
    <citation type="submission" date="2024-10" db="UniProtKB">
        <authorList>
            <consortium name="EnsemblProtists"/>
        </authorList>
    </citation>
    <scope>IDENTIFICATION</scope>
</reference>
<dbReference type="GeneID" id="17257906"/>
<evidence type="ECO:0000313" key="2">
    <source>
        <dbReference type="EnsemblProtists" id="EOD11755"/>
    </source>
</evidence>
<dbReference type="PaxDb" id="2903-EOD11755"/>
<keyword evidence="3" id="KW-1185">Reference proteome</keyword>
<dbReference type="RefSeq" id="XP_005764184.1">
    <property type="nucleotide sequence ID" value="XM_005764127.1"/>
</dbReference>
<evidence type="ECO:0000256" key="1">
    <source>
        <dbReference type="SAM" id="MobiDB-lite"/>
    </source>
</evidence>
<dbReference type="HOGENOM" id="CLU_2228267_0_0_1"/>
<dbReference type="KEGG" id="ehx:EMIHUDRAFT_257309"/>